<feature type="transmembrane region" description="Helical" evidence="5">
    <location>
        <begin position="220"/>
        <end position="241"/>
    </location>
</feature>
<evidence type="ECO:0000256" key="3">
    <source>
        <dbReference type="ARBA" id="ARBA00022989"/>
    </source>
</evidence>
<evidence type="ECO:0000259" key="6">
    <source>
        <dbReference type="Pfam" id="PF04932"/>
    </source>
</evidence>
<dbReference type="PANTHER" id="PTHR37422:SF13">
    <property type="entry name" value="LIPOPOLYSACCHARIDE BIOSYNTHESIS PROTEIN PA4999-RELATED"/>
    <property type="match status" value="1"/>
</dbReference>
<keyword evidence="8" id="KW-1185">Reference proteome</keyword>
<proteinExistence type="predicted"/>
<dbReference type="Proteomes" id="UP000316473">
    <property type="component" value="Chromosome"/>
</dbReference>
<evidence type="ECO:0000256" key="1">
    <source>
        <dbReference type="ARBA" id="ARBA00004141"/>
    </source>
</evidence>
<evidence type="ECO:0000256" key="2">
    <source>
        <dbReference type="ARBA" id="ARBA00022692"/>
    </source>
</evidence>
<accession>A0A4Y1YRX9</accession>
<reference evidence="7 8" key="1">
    <citation type="submission" date="2019-06" db="EMBL/GenBank/DDBJ databases">
        <title>Nitrosomonas stercoris KYUHI-S whole genome shotgun sequence.</title>
        <authorList>
            <person name="Nakagawa T."/>
            <person name="Tsuchiya Y."/>
            <person name="Takahashi R."/>
        </authorList>
    </citation>
    <scope>NUCLEOTIDE SEQUENCE [LARGE SCALE GENOMIC DNA]</scope>
    <source>
        <strain evidence="7 8">KYUHI-S</strain>
    </source>
</reference>
<dbReference type="InterPro" id="IPR007016">
    <property type="entry name" value="O-antigen_ligase-rel_domated"/>
</dbReference>
<keyword evidence="2 5" id="KW-0812">Transmembrane</keyword>
<protein>
    <recommendedName>
        <fullName evidence="6">O-antigen ligase-related domain-containing protein</fullName>
    </recommendedName>
</protein>
<keyword evidence="4 5" id="KW-0472">Membrane</keyword>
<keyword evidence="3 5" id="KW-1133">Transmembrane helix</keyword>
<dbReference type="AlphaFoldDB" id="A0A4Y1YRX9"/>
<evidence type="ECO:0000256" key="5">
    <source>
        <dbReference type="SAM" id="Phobius"/>
    </source>
</evidence>
<dbReference type="InterPro" id="IPR051533">
    <property type="entry name" value="WaaL-like"/>
</dbReference>
<comment type="subcellular location">
    <subcellularLocation>
        <location evidence="1">Membrane</location>
        <topology evidence="1">Multi-pass membrane protein</topology>
    </subcellularLocation>
</comment>
<feature type="transmembrane region" description="Helical" evidence="5">
    <location>
        <begin position="355"/>
        <end position="374"/>
    </location>
</feature>
<dbReference type="PANTHER" id="PTHR37422">
    <property type="entry name" value="TEICHURONIC ACID BIOSYNTHESIS PROTEIN TUAE"/>
    <property type="match status" value="1"/>
</dbReference>
<feature type="domain" description="O-antigen ligase-related" evidence="6">
    <location>
        <begin position="182"/>
        <end position="339"/>
    </location>
</feature>
<feature type="transmembrane region" description="Helical" evidence="5">
    <location>
        <begin position="323"/>
        <end position="343"/>
    </location>
</feature>
<feature type="transmembrane region" description="Helical" evidence="5">
    <location>
        <begin position="108"/>
        <end position="125"/>
    </location>
</feature>
<dbReference type="Pfam" id="PF04932">
    <property type="entry name" value="Wzy_C"/>
    <property type="match status" value="1"/>
</dbReference>
<dbReference type="KEGG" id="nst:Nstercoris_01209"/>
<dbReference type="EMBL" id="AP019755">
    <property type="protein sequence ID" value="BBL34955.1"/>
    <property type="molecule type" value="Genomic_DNA"/>
</dbReference>
<feature type="transmembrane region" description="Helical" evidence="5">
    <location>
        <begin position="145"/>
        <end position="166"/>
    </location>
</feature>
<feature type="transmembrane region" description="Helical" evidence="5">
    <location>
        <begin position="59"/>
        <end position="79"/>
    </location>
</feature>
<evidence type="ECO:0000313" key="8">
    <source>
        <dbReference type="Proteomes" id="UP000316473"/>
    </source>
</evidence>
<dbReference type="GO" id="GO:0016020">
    <property type="term" value="C:membrane"/>
    <property type="evidence" value="ECO:0007669"/>
    <property type="project" value="UniProtKB-SubCell"/>
</dbReference>
<evidence type="ECO:0000313" key="7">
    <source>
        <dbReference type="EMBL" id="BBL34955.1"/>
    </source>
</evidence>
<evidence type="ECO:0000256" key="4">
    <source>
        <dbReference type="ARBA" id="ARBA00023136"/>
    </source>
</evidence>
<sequence length="425" mass="48109">MRDWIRLNWRELLVRIALIFFCFSLWPKGLVYWGIGLLVLAWIVDNGLSRFAELLKEPLIQGVLVFCGAWVIGLLWGDFPIDFSGKWRKYFILLTIIPFFSLLNKERLLWAAGALISSYLGMVALGGYQCLVQEEQGVPWLGMSYLGYSAVLGLGVLVAVYGGWIASSRAQRAVAILLWVFALALLFLQFNERARGVLLATLVTLLLIFCWYYRIKGRLLLGSVATIAVVTTLFAATSDVFHERLEDVSSDLQLSQQGNYHTSVGYRLAMWDVGLHGIAERPLLGYGTGMAKQYFEDSIVTYKQGIYKELPKFMETKHFHNELIEIAMHLGLLGVAAFIFLLWSWFRTFKQHQMGLLGSTIICFVFLCGMTDTFLLYSRIPPFLLIMTVVAISWQRYQGNLTFVSRGSAPIGSTHKNTDVLFDTP</sequence>
<gene>
    <name evidence="7" type="ORF">Nstercoris_01209</name>
</gene>
<name>A0A4Y1YRX9_9PROT</name>
<feature type="transmembrane region" description="Helical" evidence="5">
    <location>
        <begin position="173"/>
        <end position="190"/>
    </location>
</feature>
<feature type="transmembrane region" description="Helical" evidence="5">
    <location>
        <begin position="12"/>
        <end position="44"/>
    </location>
</feature>
<organism evidence="7 8">
    <name type="scientific">Nitrosomonas stercoris</name>
    <dbReference type="NCBI Taxonomy" id="1444684"/>
    <lineage>
        <taxon>Bacteria</taxon>
        <taxon>Pseudomonadati</taxon>
        <taxon>Pseudomonadota</taxon>
        <taxon>Betaproteobacteria</taxon>
        <taxon>Nitrosomonadales</taxon>
        <taxon>Nitrosomonadaceae</taxon>
        <taxon>Nitrosomonas</taxon>
    </lineage>
</organism>
<feature type="transmembrane region" description="Helical" evidence="5">
    <location>
        <begin position="196"/>
        <end position="213"/>
    </location>
</feature>